<name>A0A179ERR0_ENTTH</name>
<dbReference type="EMBL" id="BJUG01000015">
    <property type="protein sequence ID" value="GEK38068.1"/>
    <property type="molecule type" value="Genomic_DNA"/>
</dbReference>
<dbReference type="Proteomes" id="UP000321361">
    <property type="component" value="Unassembled WGS sequence"/>
</dbReference>
<keyword evidence="4" id="KW-1185">Reference proteome</keyword>
<organism evidence="3 4">
    <name type="scientific">Enterococcus thailandicus</name>
    <dbReference type="NCBI Taxonomy" id="417368"/>
    <lineage>
        <taxon>Bacteria</taxon>
        <taxon>Bacillati</taxon>
        <taxon>Bacillota</taxon>
        <taxon>Bacilli</taxon>
        <taxon>Lactobacillales</taxon>
        <taxon>Enterococcaceae</taxon>
        <taxon>Enterococcus</taxon>
    </lineage>
</organism>
<dbReference type="OrthoDB" id="2339991at2"/>
<sequence length="203" mass="21976">MKKMIITMVMCFSFSSIILSPITTTYATETSIDSYSITRESNKQWIGFEQEFNNLRASQLCQSGTLDLTRDQLLYLINKYDNAESTVCINGRASFSEVFFSGGYNAFASNKTAMVSLRDNLGASATLLQVNGTLGGALAGGPAGALIGLVGATILASRFRDGNNDRKKWISVDSAKGGIRITLTDEFPIANLKTTTQSPIKKL</sequence>
<comment type="caution">
    <text evidence="3">The sequence shown here is derived from an EMBL/GenBank/DDBJ whole genome shotgun (WGS) entry which is preliminary data.</text>
</comment>
<evidence type="ECO:0000313" key="3">
    <source>
        <dbReference type="EMBL" id="OAQ55854.1"/>
    </source>
</evidence>
<evidence type="ECO:0000313" key="2">
    <source>
        <dbReference type="EMBL" id="GEK38068.1"/>
    </source>
</evidence>
<evidence type="ECO:0000313" key="4">
    <source>
        <dbReference type="Proteomes" id="UP000078516"/>
    </source>
</evidence>
<proteinExistence type="predicted"/>
<reference evidence="2 5" key="2">
    <citation type="submission" date="2019-07" db="EMBL/GenBank/DDBJ databases">
        <title>Whole genome shotgun sequence of Enterococcus thailandicus NBRC 101867.</title>
        <authorList>
            <person name="Hosoyama A."/>
            <person name="Uohara A."/>
            <person name="Ohji S."/>
            <person name="Ichikawa N."/>
        </authorList>
    </citation>
    <scope>NUCLEOTIDE SEQUENCE [LARGE SCALE GENOMIC DNA]</scope>
    <source>
        <strain evidence="2 5">NBRC 101867</strain>
    </source>
</reference>
<dbReference type="AlphaFoldDB" id="A0A179ERR0"/>
<evidence type="ECO:0008006" key="6">
    <source>
        <dbReference type="Google" id="ProtNLM"/>
    </source>
</evidence>
<dbReference type="RefSeq" id="WP_067483620.1">
    <property type="nucleotide sequence ID" value="NZ_BJUG01000015.1"/>
</dbReference>
<reference evidence="3 4" key="1">
    <citation type="submission" date="2016-04" db="EMBL/GenBank/DDBJ databases">
        <title>Draft genome of an Enterococcus thailandicus strain isolated from bovine feces.</title>
        <authorList>
            <person name="Beukers A.G."/>
            <person name="Zaheer R."/>
            <person name="Goji N."/>
            <person name="Cook S.R."/>
            <person name="Amoako K."/>
            <person name="Chaves A.V."/>
            <person name="Ward M.P."/>
            <person name="Mcallister T.A."/>
        </authorList>
    </citation>
    <scope>NUCLEOTIDE SEQUENCE [LARGE SCALE GENOMIC DNA]</scope>
    <source>
        <strain evidence="3 4">F0711D 46</strain>
    </source>
</reference>
<feature type="chain" id="PRO_5014046203" description="Glycine zipper family protein" evidence="1">
    <location>
        <begin position="28"/>
        <end position="203"/>
    </location>
</feature>
<dbReference type="PATRIC" id="fig|417368.6.peg.888"/>
<feature type="signal peptide" evidence="1">
    <location>
        <begin position="1"/>
        <end position="27"/>
    </location>
</feature>
<keyword evidence="1" id="KW-0732">Signal</keyword>
<dbReference type="EMBL" id="LWMN01000012">
    <property type="protein sequence ID" value="OAQ55854.1"/>
    <property type="molecule type" value="Genomic_DNA"/>
</dbReference>
<evidence type="ECO:0000256" key="1">
    <source>
        <dbReference type="SAM" id="SignalP"/>
    </source>
</evidence>
<gene>
    <name evidence="3" type="ORF">A6E74_07255</name>
    <name evidence="2" type="ORF">ETH01_23550</name>
</gene>
<protein>
    <recommendedName>
        <fullName evidence="6">Glycine zipper family protein</fullName>
    </recommendedName>
</protein>
<evidence type="ECO:0000313" key="5">
    <source>
        <dbReference type="Proteomes" id="UP000321361"/>
    </source>
</evidence>
<accession>A0A179ERR0</accession>
<dbReference type="Proteomes" id="UP000078516">
    <property type="component" value="Unassembled WGS sequence"/>
</dbReference>